<dbReference type="PANTHER" id="PTHR31234:SF2">
    <property type="entry name" value="OS05G0199100 PROTEIN"/>
    <property type="match status" value="1"/>
</dbReference>
<protein>
    <recommendedName>
        <fullName evidence="6">Late embryogenesis abundant protein LEA-2 subgroup domain-containing protein</fullName>
    </recommendedName>
</protein>
<evidence type="ECO:0008006" key="6">
    <source>
        <dbReference type="Google" id="ProtNLM"/>
    </source>
</evidence>
<evidence type="ECO:0000313" key="5">
    <source>
        <dbReference type="Proteomes" id="UP001634007"/>
    </source>
</evidence>
<keyword evidence="3" id="KW-1133">Transmembrane helix</keyword>
<feature type="transmembrane region" description="Helical" evidence="3">
    <location>
        <begin position="35"/>
        <end position="57"/>
    </location>
</feature>
<evidence type="ECO:0000313" key="4">
    <source>
        <dbReference type="EMBL" id="KAL3715988.1"/>
    </source>
</evidence>
<evidence type="ECO:0000256" key="2">
    <source>
        <dbReference type="ARBA" id="ARBA00023136"/>
    </source>
</evidence>
<keyword evidence="5" id="KW-1185">Reference proteome</keyword>
<evidence type="ECO:0000256" key="1">
    <source>
        <dbReference type="ARBA" id="ARBA00004370"/>
    </source>
</evidence>
<gene>
    <name evidence="4" type="ORF">ACJRO7_007708</name>
</gene>
<proteinExistence type="predicted"/>
<dbReference type="EMBL" id="JBJKBG010000011">
    <property type="protein sequence ID" value="KAL3715988.1"/>
    <property type="molecule type" value="Genomic_DNA"/>
</dbReference>
<dbReference type="GO" id="GO:0016020">
    <property type="term" value="C:membrane"/>
    <property type="evidence" value="ECO:0007669"/>
    <property type="project" value="UniProtKB-SubCell"/>
</dbReference>
<comment type="caution">
    <text evidence="4">The sequence shown here is derived from an EMBL/GenBank/DDBJ whole genome shotgun (WGS) entry which is preliminary data.</text>
</comment>
<accession>A0ABD3IMR2</accession>
<comment type="subcellular location">
    <subcellularLocation>
        <location evidence="1">Membrane</location>
    </subcellularLocation>
</comment>
<dbReference type="AlphaFoldDB" id="A0ABD3IMR2"/>
<evidence type="ECO:0000256" key="3">
    <source>
        <dbReference type="SAM" id="Phobius"/>
    </source>
</evidence>
<sequence>MGYPSTIGFLHPYHKPLPPPQPSPDPTWRFAGLGFARSMLAVLVMFAVLLCTINIIFNVVMRPKPPVFTVDSLSVSDFNVLGSVLMVNWETSVAVDNPDSRLEVRFDEIRCFLCYGDPQYYLAWTTREPFSVGTKGRGKIYLRMATGRRRGGRCKIWALNLKKKGGKERPEPMVVEDIGWDRHSGTVSFALVLELRSTFRYGSWGRRHARLRVSCEDLVAILGGALGW</sequence>
<dbReference type="InterPro" id="IPR044839">
    <property type="entry name" value="NDR1-like"/>
</dbReference>
<organism evidence="4 5">
    <name type="scientific">Eucalyptus globulus</name>
    <name type="common">Tasmanian blue gum</name>
    <dbReference type="NCBI Taxonomy" id="34317"/>
    <lineage>
        <taxon>Eukaryota</taxon>
        <taxon>Viridiplantae</taxon>
        <taxon>Streptophyta</taxon>
        <taxon>Embryophyta</taxon>
        <taxon>Tracheophyta</taxon>
        <taxon>Spermatophyta</taxon>
        <taxon>Magnoliopsida</taxon>
        <taxon>eudicotyledons</taxon>
        <taxon>Gunneridae</taxon>
        <taxon>Pentapetalae</taxon>
        <taxon>rosids</taxon>
        <taxon>malvids</taxon>
        <taxon>Myrtales</taxon>
        <taxon>Myrtaceae</taxon>
        <taxon>Myrtoideae</taxon>
        <taxon>Eucalypteae</taxon>
        <taxon>Eucalyptus</taxon>
    </lineage>
</organism>
<reference evidence="4 5" key="1">
    <citation type="submission" date="2024-11" db="EMBL/GenBank/DDBJ databases">
        <title>Chromosome-level genome assembly of Eucalyptus globulus Labill. provides insights into its genome evolution.</title>
        <authorList>
            <person name="Li X."/>
        </authorList>
    </citation>
    <scope>NUCLEOTIDE SEQUENCE [LARGE SCALE GENOMIC DNA]</scope>
    <source>
        <strain evidence="4">CL2024</strain>
        <tissue evidence="4">Fresh tender leaves</tissue>
    </source>
</reference>
<keyword evidence="3" id="KW-0812">Transmembrane</keyword>
<dbReference type="Proteomes" id="UP001634007">
    <property type="component" value="Unassembled WGS sequence"/>
</dbReference>
<dbReference type="PANTHER" id="PTHR31234">
    <property type="entry name" value="LATE EMBRYOGENESIS ABUNDANT (LEA) HYDROXYPROLINE-RICH GLYCOPROTEIN FAMILY"/>
    <property type="match status" value="1"/>
</dbReference>
<keyword evidence="2 3" id="KW-0472">Membrane</keyword>
<name>A0ABD3IMR2_EUCGL</name>